<accession>A0AAW0C3U8</accession>
<dbReference type="EMBL" id="JAWWNJ010000022">
    <property type="protein sequence ID" value="KAK7033836.1"/>
    <property type="molecule type" value="Genomic_DNA"/>
</dbReference>
<keyword evidence="3" id="KW-1185">Reference proteome</keyword>
<dbReference type="AlphaFoldDB" id="A0AAW0C3U8"/>
<name>A0AAW0C3U8_9AGAR</name>
<organism evidence="1 3">
    <name type="scientific">Favolaschia claudopus</name>
    <dbReference type="NCBI Taxonomy" id="2862362"/>
    <lineage>
        <taxon>Eukaryota</taxon>
        <taxon>Fungi</taxon>
        <taxon>Dikarya</taxon>
        <taxon>Basidiomycota</taxon>
        <taxon>Agaricomycotina</taxon>
        <taxon>Agaricomycetes</taxon>
        <taxon>Agaricomycetidae</taxon>
        <taxon>Agaricales</taxon>
        <taxon>Marasmiineae</taxon>
        <taxon>Mycenaceae</taxon>
        <taxon>Favolaschia</taxon>
    </lineage>
</organism>
<protein>
    <submittedName>
        <fullName evidence="1">Uncharacterized protein</fullName>
    </submittedName>
</protein>
<dbReference type="EMBL" id="JAWWNJ010000012">
    <property type="protein sequence ID" value="KAK7043550.1"/>
    <property type="molecule type" value="Genomic_DNA"/>
</dbReference>
<sequence>MTTMATGGLPPAEIVSCTVVALPDGSSHFDLESHDFLNLFVTGQAIALYPEDSDSSSIQLSSLVGSILFQVQNLSNSHSELPILLYNILSNPHLRPHMQIATTSIPIFDSRKKNPGYGYRSLGSFHQFLPPYSTERCIDSVALDRAWGEMPEIFTYKRCLRAVGLRSFAKHFILILSNLHEQLSPEFDLSFLPSLPPALPDEASTSYSASQSFATEAPIARDVGYSIDNAYSSSDLYFPLNGSSPSAATVSDLPDLPSPPTLPSFLPAQPLLADFLRSPEITDNVGVAFILQRAGFTDDEITRGHHQESGTLWGMIRNHHDACEIVSWFGLSVVKQDSCVKFNGGRKLTTADVVIELGWNPSTFAKKSKAYRKAKVLARTRSWRNSPPAFASSLTAHTTYVFWRAVRSMFGPTGFCDQPFPPRNDALSSNEEHRASTLSQNELYSKLTQLAAYLSR</sequence>
<evidence type="ECO:0000313" key="2">
    <source>
        <dbReference type="EMBL" id="KAK7043550.1"/>
    </source>
</evidence>
<comment type="caution">
    <text evidence="1">The sequence shown here is derived from an EMBL/GenBank/DDBJ whole genome shotgun (WGS) entry which is preliminary data.</text>
</comment>
<gene>
    <name evidence="2" type="ORF">R3P38DRAFT_2887464</name>
    <name evidence="1" type="ORF">R3P38DRAFT_2916528</name>
</gene>
<reference evidence="1 3" key="1">
    <citation type="journal article" date="2024" name="J Genomics">
        <title>Draft genome sequencing and assembly of Favolaschia claudopus CIRM-BRFM 2984 isolated from oak limbs.</title>
        <authorList>
            <person name="Navarro D."/>
            <person name="Drula E."/>
            <person name="Chaduli D."/>
            <person name="Cazenave R."/>
            <person name="Ahrendt S."/>
            <person name="Wang J."/>
            <person name="Lipzen A."/>
            <person name="Daum C."/>
            <person name="Barry K."/>
            <person name="Grigoriev I.V."/>
            <person name="Favel A."/>
            <person name="Rosso M.N."/>
            <person name="Martin F."/>
        </authorList>
    </citation>
    <scope>NUCLEOTIDE SEQUENCE [LARGE SCALE GENOMIC DNA]</scope>
    <source>
        <strain evidence="1 3">CIRM-BRFM 2984</strain>
    </source>
</reference>
<evidence type="ECO:0000313" key="1">
    <source>
        <dbReference type="EMBL" id="KAK7033836.1"/>
    </source>
</evidence>
<evidence type="ECO:0000313" key="3">
    <source>
        <dbReference type="Proteomes" id="UP001362999"/>
    </source>
</evidence>
<proteinExistence type="predicted"/>
<dbReference type="Proteomes" id="UP001362999">
    <property type="component" value="Unassembled WGS sequence"/>
</dbReference>